<comment type="function">
    <text evidence="9">Confers DNA tethering and processivity to DNA polymerases and other proteins. Acts as a clamp, forming a ring around DNA (a reaction catalyzed by the clamp-loading complex) which diffuses in an ATP-independent manner freely and bidirectionally along dsDNA. Initially characterized for its ability to contact the catalytic subunit of DNA polymerase III (Pol III), a complex, multichain enzyme responsible for most of the replicative synthesis in bacteria; Pol III exhibits 3'-5' exonuclease proofreading activity. The beta chain is required for initiation of replication as well as for processivity of DNA replication.</text>
</comment>
<evidence type="ECO:0000259" key="10">
    <source>
        <dbReference type="Pfam" id="PF00712"/>
    </source>
</evidence>
<dbReference type="Gene3D" id="3.10.150.10">
    <property type="entry name" value="DNA Polymerase III, subunit A, domain 2"/>
    <property type="match status" value="1"/>
</dbReference>
<dbReference type="Pfam" id="PF02767">
    <property type="entry name" value="DNA_pol3_beta_2"/>
    <property type="match status" value="1"/>
</dbReference>
<proteinExistence type="inferred from homology"/>
<evidence type="ECO:0000256" key="4">
    <source>
        <dbReference type="ARBA" id="ARBA00022679"/>
    </source>
</evidence>
<evidence type="ECO:0000256" key="5">
    <source>
        <dbReference type="ARBA" id="ARBA00022695"/>
    </source>
</evidence>
<evidence type="ECO:0000256" key="6">
    <source>
        <dbReference type="ARBA" id="ARBA00022705"/>
    </source>
</evidence>
<dbReference type="EMBL" id="MFYX01000157">
    <property type="protein sequence ID" value="OGJ99961.1"/>
    <property type="molecule type" value="Genomic_DNA"/>
</dbReference>
<evidence type="ECO:0000256" key="9">
    <source>
        <dbReference type="PIRNR" id="PIRNR000804"/>
    </source>
</evidence>
<accession>A0A1F7F029</accession>
<keyword evidence="3 9" id="KW-0963">Cytoplasm</keyword>
<dbReference type="GO" id="GO:0003677">
    <property type="term" value="F:DNA binding"/>
    <property type="evidence" value="ECO:0007669"/>
    <property type="project" value="UniProtKB-UniRule"/>
</dbReference>
<feature type="domain" description="DNA polymerase III beta sliding clamp central" evidence="11">
    <location>
        <begin position="130"/>
        <end position="245"/>
    </location>
</feature>
<dbReference type="PANTHER" id="PTHR30478:SF0">
    <property type="entry name" value="BETA SLIDING CLAMP"/>
    <property type="match status" value="1"/>
</dbReference>
<evidence type="ECO:0000256" key="2">
    <source>
        <dbReference type="ARBA" id="ARBA00010752"/>
    </source>
</evidence>
<dbReference type="GO" id="GO:0003887">
    <property type="term" value="F:DNA-directed DNA polymerase activity"/>
    <property type="evidence" value="ECO:0007669"/>
    <property type="project" value="UniProtKB-UniRule"/>
</dbReference>
<sequence>MKFYVQKSDLLTVMQKVIKIVPARPTLQVLSNICISVKGSVLAMRAADLDLSMSARTEVKSSGQDRDFIINAKKLFDICKELPEKEILFNAEKSGFVQISTGVDEFKLPIQTADEYPEIPSFEERASFSLNAKLLDDMASRVRFAVSRDTTRVALKGVLMELEQGSLKMVATDGHKLGFCKETGLPVTTKKKISIIVPPKALDQLPNIMDPAGGDVSVKLGETYIEFTVNTTVLTSKLIEGEYPNYEQVIPQTNTKKAVIKRDELFSSLRRISVISNSRTRQIRFAFEKNSLTVSTSDRDFNGEGKSSLPIIYDTDPIAIGFNVDFFIEILRLIDDEDIVINMNTPLSAVLVLPADKKKSEKMLFLIMPLRLLDEGNE</sequence>
<dbReference type="GO" id="GO:0009360">
    <property type="term" value="C:DNA polymerase III complex"/>
    <property type="evidence" value="ECO:0007669"/>
    <property type="project" value="InterPro"/>
</dbReference>
<keyword evidence="5 9" id="KW-0548">Nucleotidyltransferase</keyword>
<dbReference type="InterPro" id="IPR046938">
    <property type="entry name" value="DNA_clamp_sf"/>
</dbReference>
<dbReference type="InterPro" id="IPR001001">
    <property type="entry name" value="DNA_polIII_beta"/>
</dbReference>
<protein>
    <recommendedName>
        <fullName evidence="9">Beta sliding clamp</fullName>
    </recommendedName>
</protein>
<evidence type="ECO:0000259" key="12">
    <source>
        <dbReference type="Pfam" id="PF02768"/>
    </source>
</evidence>
<reference evidence="13 14" key="1">
    <citation type="journal article" date="2016" name="Nat. Commun.">
        <title>Thousands of microbial genomes shed light on interconnected biogeochemical processes in an aquifer system.</title>
        <authorList>
            <person name="Anantharaman K."/>
            <person name="Brown C.T."/>
            <person name="Hug L.A."/>
            <person name="Sharon I."/>
            <person name="Castelle C.J."/>
            <person name="Probst A.J."/>
            <person name="Thomas B.C."/>
            <person name="Singh A."/>
            <person name="Wilkins M.J."/>
            <person name="Karaoz U."/>
            <person name="Brodie E.L."/>
            <person name="Williams K.H."/>
            <person name="Hubbard S.S."/>
            <person name="Banfield J.F."/>
        </authorList>
    </citation>
    <scope>NUCLEOTIDE SEQUENCE [LARGE SCALE GENOMIC DNA]</scope>
</reference>
<dbReference type="CDD" id="cd00140">
    <property type="entry name" value="beta_clamp"/>
    <property type="match status" value="1"/>
</dbReference>
<evidence type="ECO:0000256" key="8">
    <source>
        <dbReference type="ARBA" id="ARBA00023125"/>
    </source>
</evidence>
<evidence type="ECO:0000256" key="3">
    <source>
        <dbReference type="ARBA" id="ARBA00022490"/>
    </source>
</evidence>
<dbReference type="Pfam" id="PF02768">
    <property type="entry name" value="DNA_pol3_beta_3"/>
    <property type="match status" value="1"/>
</dbReference>
<dbReference type="GO" id="GO:0006271">
    <property type="term" value="P:DNA strand elongation involved in DNA replication"/>
    <property type="evidence" value="ECO:0007669"/>
    <property type="project" value="TreeGrafter"/>
</dbReference>
<comment type="similarity">
    <text evidence="2 9">Belongs to the beta sliding clamp family.</text>
</comment>
<comment type="caution">
    <text evidence="13">The sequence shown here is derived from an EMBL/GenBank/DDBJ whole genome shotgun (WGS) entry which is preliminary data.</text>
</comment>
<evidence type="ECO:0000313" key="14">
    <source>
        <dbReference type="Proteomes" id="UP000179243"/>
    </source>
</evidence>
<dbReference type="InterPro" id="IPR022635">
    <property type="entry name" value="DNA_polIII_beta_C"/>
</dbReference>
<dbReference type="SUPFAM" id="SSF55979">
    <property type="entry name" value="DNA clamp"/>
    <property type="match status" value="3"/>
</dbReference>
<dbReference type="InterPro" id="IPR022637">
    <property type="entry name" value="DNA_polIII_beta_cen"/>
</dbReference>
<feature type="domain" description="DNA polymerase III beta sliding clamp C-terminal" evidence="12">
    <location>
        <begin position="248"/>
        <end position="363"/>
    </location>
</feature>
<feature type="domain" description="DNA polymerase III beta sliding clamp N-terminal" evidence="10">
    <location>
        <begin position="1"/>
        <end position="120"/>
    </location>
</feature>
<dbReference type="Proteomes" id="UP000179243">
    <property type="component" value="Unassembled WGS sequence"/>
</dbReference>
<gene>
    <name evidence="13" type="ORF">A2519_00480</name>
</gene>
<dbReference type="GO" id="GO:0005737">
    <property type="term" value="C:cytoplasm"/>
    <property type="evidence" value="ECO:0007669"/>
    <property type="project" value="UniProtKB-SubCell"/>
</dbReference>
<organism evidence="13 14">
    <name type="scientific">Candidatus Raymondbacteria bacterium RIFOXYD12_FULL_49_13</name>
    <dbReference type="NCBI Taxonomy" id="1817890"/>
    <lineage>
        <taxon>Bacteria</taxon>
        <taxon>Raymondiibacteriota</taxon>
    </lineage>
</organism>
<dbReference type="Pfam" id="PF00712">
    <property type="entry name" value="DNA_pol3_beta"/>
    <property type="match status" value="1"/>
</dbReference>
<dbReference type="NCBIfam" id="TIGR00663">
    <property type="entry name" value="dnan"/>
    <property type="match status" value="1"/>
</dbReference>
<dbReference type="InterPro" id="IPR022634">
    <property type="entry name" value="DNA_polIII_beta_N"/>
</dbReference>
<name>A0A1F7F029_UNCRA</name>
<evidence type="ECO:0000256" key="7">
    <source>
        <dbReference type="ARBA" id="ARBA00022932"/>
    </source>
</evidence>
<evidence type="ECO:0000259" key="11">
    <source>
        <dbReference type="Pfam" id="PF02767"/>
    </source>
</evidence>
<dbReference type="Gene3D" id="3.70.10.10">
    <property type="match status" value="1"/>
</dbReference>
<dbReference type="SMART" id="SM00480">
    <property type="entry name" value="POL3Bc"/>
    <property type="match status" value="1"/>
</dbReference>
<comment type="subunit">
    <text evidence="9">Forms a ring-shaped head-to-tail homodimer around DNA.</text>
</comment>
<comment type="subcellular location">
    <subcellularLocation>
        <location evidence="1 9">Cytoplasm</location>
    </subcellularLocation>
</comment>
<evidence type="ECO:0000256" key="1">
    <source>
        <dbReference type="ARBA" id="ARBA00004496"/>
    </source>
</evidence>
<dbReference type="PIRSF" id="PIRSF000804">
    <property type="entry name" value="DNA_pol_III_b"/>
    <property type="match status" value="1"/>
</dbReference>
<dbReference type="AlphaFoldDB" id="A0A1F7F029"/>
<keyword evidence="8" id="KW-0238">DNA-binding</keyword>
<dbReference type="PANTHER" id="PTHR30478">
    <property type="entry name" value="DNA POLYMERASE III SUBUNIT BETA"/>
    <property type="match status" value="1"/>
</dbReference>
<evidence type="ECO:0000313" key="13">
    <source>
        <dbReference type="EMBL" id="OGJ99961.1"/>
    </source>
</evidence>
<dbReference type="GO" id="GO:0008408">
    <property type="term" value="F:3'-5' exonuclease activity"/>
    <property type="evidence" value="ECO:0007669"/>
    <property type="project" value="InterPro"/>
</dbReference>
<keyword evidence="6 9" id="KW-0235">DNA replication</keyword>
<keyword evidence="7 9" id="KW-0239">DNA-directed DNA polymerase</keyword>
<keyword evidence="4 9" id="KW-0808">Transferase</keyword>